<feature type="region of interest" description="Disordered" evidence="2">
    <location>
        <begin position="292"/>
        <end position="480"/>
    </location>
</feature>
<evidence type="ECO:0000256" key="2">
    <source>
        <dbReference type="SAM" id="MobiDB-lite"/>
    </source>
</evidence>
<feature type="compositionally biased region" description="Basic and acidic residues" evidence="2">
    <location>
        <begin position="366"/>
        <end position="375"/>
    </location>
</feature>
<feature type="coiled-coil region" evidence="1">
    <location>
        <begin position="179"/>
        <end position="248"/>
    </location>
</feature>
<evidence type="ECO:0000313" key="3">
    <source>
        <dbReference type="Proteomes" id="UP000492821"/>
    </source>
</evidence>
<organism evidence="3 4">
    <name type="scientific">Panagrellus redivivus</name>
    <name type="common">Microworm</name>
    <dbReference type="NCBI Taxonomy" id="6233"/>
    <lineage>
        <taxon>Eukaryota</taxon>
        <taxon>Metazoa</taxon>
        <taxon>Ecdysozoa</taxon>
        <taxon>Nematoda</taxon>
        <taxon>Chromadorea</taxon>
        <taxon>Rhabditida</taxon>
        <taxon>Tylenchina</taxon>
        <taxon>Panagrolaimomorpha</taxon>
        <taxon>Panagrolaimoidea</taxon>
        <taxon>Panagrolaimidae</taxon>
        <taxon>Panagrellus</taxon>
    </lineage>
</organism>
<protein>
    <submittedName>
        <fullName evidence="4">PRKG1_interact domain-containing protein</fullName>
    </submittedName>
</protein>
<feature type="compositionally biased region" description="Polar residues" evidence="2">
    <location>
        <begin position="428"/>
        <end position="465"/>
    </location>
</feature>
<feature type="region of interest" description="Disordered" evidence="2">
    <location>
        <begin position="15"/>
        <end position="165"/>
    </location>
</feature>
<feature type="compositionally biased region" description="Low complexity" evidence="2">
    <location>
        <begin position="97"/>
        <end position="108"/>
    </location>
</feature>
<sequence>MSSFFGKLFKNSKKRDAIDEYGGTSSVSVRRPARPEGQSTRNSLKSSMRHRHGHGGGFNFDESDNPTGAYHTGVKQPSRKGPRSAPLAFDNYSPNQSPSSSTDGTSTGNLERSFQSEFIPTRSHRRHGSSSVRAPSPTVFRLGKSHRKNRSRRYDNSDSENTHYDEEREYELTTAVKQIKRYKTNLANVIDESRKLENDKHLVERENKELRKANKQLCHDYTMLKLDYERLKTANMMDQQRMQQLTEEIASLRNYYFQTCNPMPTNRYMYPSSGMPFTSFMTPPSSIRANLDNTNTGNSRVTNPMSQNPGASGFRPPPTLGEGGSGESLAFMSGTTINSGPKAPRLIPPGSGAAGVVGGPVDDMQDEIKIFRRNENSPLRTSNGPDELLSSYNSFGSNNGPAVPPPWADPNSTESSPKGDKTLETDNKQPSNLDDSAGPSTSGIHNTTPETYSHTFTTTSNQPTATPIAPDQPSTSAPSIDARLAKFERLIITQSHSLTPQSQPIPKRHNSAEDFESVLVSKTFKTSIS</sequence>
<feature type="compositionally biased region" description="Polar residues" evidence="2">
    <location>
        <begin position="376"/>
        <end position="400"/>
    </location>
</feature>
<keyword evidence="3" id="KW-1185">Reference proteome</keyword>
<feature type="compositionally biased region" description="Polar residues" evidence="2">
    <location>
        <begin position="109"/>
        <end position="118"/>
    </location>
</feature>
<evidence type="ECO:0000256" key="1">
    <source>
        <dbReference type="SAM" id="Coils"/>
    </source>
</evidence>
<dbReference type="Proteomes" id="UP000492821">
    <property type="component" value="Unassembled WGS sequence"/>
</dbReference>
<feature type="compositionally biased region" description="Polar residues" evidence="2">
    <location>
        <begin position="292"/>
        <end position="310"/>
    </location>
</feature>
<feature type="compositionally biased region" description="Basic and acidic residues" evidence="2">
    <location>
        <begin position="417"/>
        <end position="427"/>
    </location>
</feature>
<keyword evidence="1" id="KW-0175">Coiled coil</keyword>
<evidence type="ECO:0000313" key="4">
    <source>
        <dbReference type="WBParaSite" id="Pan_g21994.t1"/>
    </source>
</evidence>
<proteinExistence type="predicted"/>
<accession>A0A7E4VLG1</accession>
<reference evidence="3" key="1">
    <citation type="journal article" date="2013" name="Genetics">
        <title>The draft genome and transcriptome of Panagrellus redivivus are shaped by the harsh demands of a free-living lifestyle.</title>
        <authorList>
            <person name="Srinivasan J."/>
            <person name="Dillman A.R."/>
            <person name="Macchietto M.G."/>
            <person name="Heikkinen L."/>
            <person name="Lakso M."/>
            <person name="Fracchia K.M."/>
            <person name="Antoshechkin I."/>
            <person name="Mortazavi A."/>
            <person name="Wong G."/>
            <person name="Sternberg P.W."/>
        </authorList>
    </citation>
    <scope>NUCLEOTIDE SEQUENCE [LARGE SCALE GENOMIC DNA]</scope>
    <source>
        <strain evidence="3">MT8872</strain>
    </source>
</reference>
<dbReference type="WBParaSite" id="Pan_g21994.t1">
    <property type="protein sequence ID" value="Pan_g21994.t1"/>
    <property type="gene ID" value="Pan_g21994"/>
</dbReference>
<name>A0A7E4VLG1_PANRE</name>
<feature type="compositionally biased region" description="Polar residues" evidence="2">
    <location>
        <begin position="37"/>
        <end position="46"/>
    </location>
</feature>
<feature type="compositionally biased region" description="Basic and acidic residues" evidence="2">
    <location>
        <begin position="152"/>
        <end position="165"/>
    </location>
</feature>
<dbReference type="AlphaFoldDB" id="A0A7E4VLG1"/>
<reference evidence="4" key="2">
    <citation type="submission" date="2020-10" db="UniProtKB">
        <authorList>
            <consortium name="WormBaseParasite"/>
        </authorList>
    </citation>
    <scope>IDENTIFICATION</scope>
</reference>